<comment type="similarity">
    <text evidence="2">Belongs to the CPA3 antiporters (TC 2.A.63) subunit E family.</text>
</comment>
<keyword evidence="6" id="KW-0472">Membrane</keyword>
<evidence type="ECO:0000256" key="6">
    <source>
        <dbReference type="ARBA" id="ARBA00023136"/>
    </source>
</evidence>
<keyword evidence="5" id="KW-1133">Transmembrane helix</keyword>
<evidence type="ECO:0000313" key="8">
    <source>
        <dbReference type="Proteomes" id="UP001565927"/>
    </source>
</evidence>
<dbReference type="Proteomes" id="UP001565927">
    <property type="component" value="Unassembled WGS sequence"/>
</dbReference>
<comment type="caution">
    <text evidence="7">The sequence shown here is derived from an EMBL/GenBank/DDBJ whole genome shotgun (WGS) entry which is preliminary data.</text>
</comment>
<evidence type="ECO:0000256" key="4">
    <source>
        <dbReference type="ARBA" id="ARBA00022692"/>
    </source>
</evidence>
<dbReference type="Pfam" id="PF01899">
    <property type="entry name" value="MNHE"/>
    <property type="match status" value="1"/>
</dbReference>
<keyword evidence="4" id="KW-0812">Transmembrane</keyword>
<dbReference type="InterPro" id="IPR002758">
    <property type="entry name" value="Cation_antiport_E"/>
</dbReference>
<sequence length="170" mass="17998">MRLSRALAALMMLLTWFALWGKVTPLNAVGGVLVVAALVFSARLPDIPSRRRLAPVGLGLLLGHVLVDLVRSSVEMAWLSVRPGPAPAGAIVAVGLRDGSDEVLTTTAQLLTLVPGTLTVDVDVPSATLYVHVPVTGDVADVPERVREQVLGLEAKVRGAFPAREEEEEP</sequence>
<evidence type="ECO:0000256" key="2">
    <source>
        <dbReference type="ARBA" id="ARBA00006228"/>
    </source>
</evidence>
<organism evidence="7 8">
    <name type="scientific">Kineococcus halophytocola</name>
    <dbReference type="NCBI Taxonomy" id="3234027"/>
    <lineage>
        <taxon>Bacteria</taxon>
        <taxon>Bacillati</taxon>
        <taxon>Actinomycetota</taxon>
        <taxon>Actinomycetes</taxon>
        <taxon>Kineosporiales</taxon>
        <taxon>Kineosporiaceae</taxon>
        <taxon>Kineococcus</taxon>
    </lineage>
</organism>
<proteinExistence type="inferred from homology"/>
<comment type="subcellular location">
    <subcellularLocation>
        <location evidence="1">Cell membrane</location>
        <topology evidence="1">Multi-pass membrane protein</topology>
    </subcellularLocation>
</comment>
<gene>
    <name evidence="7" type="ORF">AB2L27_15925</name>
</gene>
<dbReference type="PANTHER" id="PTHR34584:SF1">
    <property type="entry name" value="NA(+)_H(+) ANTIPORTER SUBUNIT E1"/>
    <property type="match status" value="1"/>
</dbReference>
<dbReference type="PANTHER" id="PTHR34584">
    <property type="entry name" value="NA(+)/H(+) ANTIPORTER SUBUNIT E1"/>
    <property type="match status" value="1"/>
</dbReference>
<dbReference type="RefSeq" id="WP_370442471.1">
    <property type="nucleotide sequence ID" value="NZ_JBGFTU010000019.1"/>
</dbReference>
<evidence type="ECO:0000256" key="3">
    <source>
        <dbReference type="ARBA" id="ARBA00022475"/>
    </source>
</evidence>
<reference evidence="7 8" key="1">
    <citation type="submission" date="2024-07" db="EMBL/GenBank/DDBJ databases">
        <authorList>
            <person name="Thanompreechachai J."/>
            <person name="Duangmal K."/>
        </authorList>
    </citation>
    <scope>NUCLEOTIDE SEQUENCE [LARGE SCALE GENOMIC DNA]</scope>
    <source>
        <strain evidence="7 8">LSe6-4</strain>
    </source>
</reference>
<keyword evidence="8" id="KW-1185">Reference proteome</keyword>
<protein>
    <submittedName>
        <fullName evidence="7">Na+/H+ antiporter subunit E</fullName>
    </submittedName>
</protein>
<evidence type="ECO:0000256" key="1">
    <source>
        <dbReference type="ARBA" id="ARBA00004651"/>
    </source>
</evidence>
<evidence type="ECO:0000256" key="5">
    <source>
        <dbReference type="ARBA" id="ARBA00022989"/>
    </source>
</evidence>
<evidence type="ECO:0000313" key="7">
    <source>
        <dbReference type="EMBL" id="MEZ0166249.1"/>
    </source>
</evidence>
<name>A0ABV4H575_9ACTN</name>
<accession>A0ABV4H575</accession>
<keyword evidence="3" id="KW-1003">Cell membrane</keyword>
<dbReference type="EMBL" id="JBGFTU010000019">
    <property type="protein sequence ID" value="MEZ0166249.1"/>
    <property type="molecule type" value="Genomic_DNA"/>
</dbReference>